<dbReference type="Pfam" id="PF10756">
    <property type="entry name" value="bPH_6"/>
    <property type="match status" value="1"/>
</dbReference>
<evidence type="ECO:0000313" key="4">
    <source>
        <dbReference type="Proteomes" id="UP000053405"/>
    </source>
</evidence>
<keyword evidence="4" id="KW-1185">Reference proteome</keyword>
<comment type="caution">
    <text evidence="3">The sequence shown here is derived from an EMBL/GenBank/DDBJ whole genome shotgun (WGS) entry which is preliminary data.</text>
</comment>
<evidence type="ECO:0000313" key="3">
    <source>
        <dbReference type="EMBL" id="GAC57716.1"/>
    </source>
</evidence>
<dbReference type="STRING" id="1121927.GOHSU_24_00050"/>
<evidence type="ECO:0000256" key="1">
    <source>
        <dbReference type="SAM" id="Phobius"/>
    </source>
</evidence>
<feature type="domain" description="Low molecular weight protein antigen 6 PH" evidence="2">
    <location>
        <begin position="63"/>
        <end position="140"/>
    </location>
</feature>
<reference evidence="3 4" key="1">
    <citation type="submission" date="2012-12" db="EMBL/GenBank/DDBJ databases">
        <title>Whole genome shotgun sequence of Gordonia hirsuta NBRC 16056.</title>
        <authorList>
            <person name="Isaki-Nakamura S."/>
            <person name="Hosoyama A."/>
            <person name="Tsuchikane K."/>
            <person name="Katsumata H."/>
            <person name="Baba S."/>
            <person name="Yamazaki S."/>
            <person name="Fujita N."/>
        </authorList>
    </citation>
    <scope>NUCLEOTIDE SEQUENCE [LARGE SCALE GENOMIC DNA]</scope>
    <source>
        <strain evidence="3 4">NBRC 16056</strain>
    </source>
</reference>
<keyword evidence="1" id="KW-1133">Transmembrane helix</keyword>
<dbReference type="Proteomes" id="UP000053405">
    <property type="component" value="Unassembled WGS sequence"/>
</dbReference>
<dbReference type="InterPro" id="IPR019692">
    <property type="entry name" value="CFP-6_PH"/>
</dbReference>
<dbReference type="OrthoDB" id="4381453at2"/>
<dbReference type="EMBL" id="BANT01000024">
    <property type="protein sequence ID" value="GAC57716.1"/>
    <property type="molecule type" value="Genomic_DNA"/>
</dbReference>
<dbReference type="AlphaFoldDB" id="L7LAD0"/>
<gene>
    <name evidence="3" type="ORF">GOHSU_24_00050</name>
</gene>
<accession>L7LAD0</accession>
<keyword evidence="1" id="KW-0812">Transmembrane</keyword>
<feature type="transmembrane region" description="Helical" evidence="1">
    <location>
        <begin position="43"/>
        <end position="61"/>
    </location>
</feature>
<protein>
    <recommendedName>
        <fullName evidence="2">Low molecular weight protein antigen 6 PH domain-containing protein</fullName>
    </recommendedName>
</protein>
<keyword evidence="1" id="KW-0472">Membrane</keyword>
<organism evidence="3 4">
    <name type="scientific">Gordonia hirsuta DSM 44140 = NBRC 16056</name>
    <dbReference type="NCBI Taxonomy" id="1121927"/>
    <lineage>
        <taxon>Bacteria</taxon>
        <taxon>Bacillati</taxon>
        <taxon>Actinomycetota</taxon>
        <taxon>Actinomycetes</taxon>
        <taxon>Mycobacteriales</taxon>
        <taxon>Gordoniaceae</taxon>
        <taxon>Gordonia</taxon>
    </lineage>
</organism>
<evidence type="ECO:0000259" key="2">
    <source>
        <dbReference type="Pfam" id="PF10756"/>
    </source>
</evidence>
<name>L7LAD0_9ACTN</name>
<dbReference type="RefSeq" id="WP_005940414.1">
    <property type="nucleotide sequence ID" value="NZ_ATVK01000051.1"/>
</dbReference>
<proteinExistence type="predicted"/>
<dbReference type="eggNOG" id="ENOG5033K8W">
    <property type="taxonomic scope" value="Bacteria"/>
</dbReference>
<sequence length="150" mass="15602">MNSSASAPQRWATPVPAALALLGLGVALAVASAASYTDLLAVVFLGIAAFGVVVAGVIALVRRPRLMLGPGAQLRVGTIRGPLTLTPADVVSIELLGTRRLAFRSQQLLIEDAGGRLLVFGRWDLGEDPRRVAEELAAAGFPLRDRLPGG</sequence>